<dbReference type="AlphaFoldDB" id="A0A5K7X5N0"/>
<dbReference type="PANTHER" id="PTHR31817:SF0">
    <property type="entry name" value="CHROMOSOME UNDETERMINED SCAFFOLD_67, WHOLE GENOME SHOTGUN SEQUENCE"/>
    <property type="match status" value="1"/>
</dbReference>
<name>A0A5K7X5N0_9BACT</name>
<dbReference type="GO" id="GO:0080164">
    <property type="term" value="P:regulation of nitric oxide metabolic process"/>
    <property type="evidence" value="ECO:0007669"/>
    <property type="project" value="TreeGrafter"/>
</dbReference>
<dbReference type="PANTHER" id="PTHR31817">
    <property type="match status" value="1"/>
</dbReference>
<accession>A0A5K7X5N0</accession>
<comment type="cofactor">
    <cofactor evidence="1">
        <name>Zn(2+)</name>
        <dbReference type="ChEBI" id="CHEBI:29105"/>
    </cofactor>
</comment>
<evidence type="ECO:0000313" key="5">
    <source>
        <dbReference type="EMBL" id="BBO31147.1"/>
    </source>
</evidence>
<evidence type="ECO:0000256" key="1">
    <source>
        <dbReference type="ARBA" id="ARBA00001947"/>
    </source>
</evidence>
<organism evidence="5 6">
    <name type="scientific">Lacipirellula parvula</name>
    <dbReference type="NCBI Taxonomy" id="2650471"/>
    <lineage>
        <taxon>Bacteria</taxon>
        <taxon>Pseudomonadati</taxon>
        <taxon>Planctomycetota</taxon>
        <taxon>Planctomycetia</taxon>
        <taxon>Pirellulales</taxon>
        <taxon>Lacipirellulaceae</taxon>
        <taxon>Lacipirellula</taxon>
    </lineage>
</organism>
<dbReference type="InterPro" id="IPR012548">
    <property type="entry name" value="MATCAP"/>
</dbReference>
<keyword evidence="6" id="KW-1185">Reference proteome</keyword>
<reference evidence="6" key="1">
    <citation type="submission" date="2019-10" db="EMBL/GenBank/DDBJ databases">
        <title>Lacipirellula parvula gen. nov., sp. nov., representing a lineage of planctomycetes widespread in freshwater anoxic habitats, and description of the family Lacipirellulaceae.</title>
        <authorList>
            <person name="Dedysh S.N."/>
            <person name="Kulichevskaya I.S."/>
            <person name="Beletsky A.V."/>
            <person name="Rakitin A.L."/>
            <person name="Mardanov A.V."/>
            <person name="Ivanova A.A."/>
            <person name="Saltykova V.X."/>
            <person name="Rijpstra W.I.C."/>
            <person name="Sinninghe Damste J.S."/>
            <person name="Ravin N.V."/>
        </authorList>
    </citation>
    <scope>NUCLEOTIDE SEQUENCE [LARGE SCALE GENOMIC DNA]</scope>
    <source>
        <strain evidence="6">PX69</strain>
    </source>
</reference>
<evidence type="ECO:0000313" key="6">
    <source>
        <dbReference type="Proteomes" id="UP000326837"/>
    </source>
</evidence>
<gene>
    <name evidence="5" type="ORF">PLANPX_0759</name>
</gene>
<sequence length="641" mass="71611">MPARPADADFDALIAIVRDRLSRNMRIRRNLPGGGRLRLDRQLPFLCVYRTPPRAEGESPADQPRDRSAAELVTTEAAYLFASGEPEFAERLSQLCAAINEVLRDHLGSLLILELWSLDDGDDAAKSRTALRPGFRITASAEPTLASTVDALAEGLRAIKLHGLRADVEVIDDDQPGAPGLPSLSRQCAADGCLTIGIGVRPVYRNAATGELYPLVLQSLRRQLAVALRKGVFAFTGREKSQPLAHYEALGPSTIPKAARAVDQQLSEISQSFDFLLQVTPVNAEKAWEDFEASGYAKAPTLHYRPLPYHPSLLKRQLYSIPIEHVEDASLVQLFEQKQDELDKQLDALKHLGTRAFFYDSLHLYGSPDEDLVRLADSILDHTRAAADDIHENCVPADQVAAAAREHIDYYHQRLPDFQASVQVCDTIASALMVAQDRLFISERSSIRPQRLEPLLHHEVGTHLLTYFNGRQQPLRQLYAGFPGYEALQEGLAVLAEYLVGGLSVGRTRTLAARVLAVRSMLRGESFMETFELLHDEHHLGPRSAFMTALRVHRGGGLSKDAIYLRGLRDLLTYLREGHELEPLYVGKISLEEVRLVQELRRRGVIQPPALLPRFWDEPNYRARLALCRRLSLVELLEQLL</sequence>
<dbReference type="GO" id="GO:0006508">
    <property type="term" value="P:proteolysis"/>
    <property type="evidence" value="ECO:0007669"/>
    <property type="project" value="UniProtKB-KW"/>
</dbReference>
<dbReference type="SMART" id="SM01154">
    <property type="entry name" value="DUF1704"/>
    <property type="match status" value="1"/>
</dbReference>
<dbReference type="KEGG" id="lpav:PLANPX_0759"/>
<proteinExistence type="predicted"/>
<keyword evidence="2" id="KW-0645">Protease</keyword>
<dbReference type="NCBIfam" id="TIGR02421">
    <property type="entry name" value="QEGLA"/>
    <property type="match status" value="1"/>
</dbReference>
<evidence type="ECO:0008006" key="7">
    <source>
        <dbReference type="Google" id="ProtNLM"/>
    </source>
</evidence>
<evidence type="ECO:0000256" key="4">
    <source>
        <dbReference type="ARBA" id="ARBA00023049"/>
    </source>
</evidence>
<keyword evidence="3" id="KW-0378">Hydrolase</keyword>
<dbReference type="Pfam" id="PF08014">
    <property type="entry name" value="MATCAP"/>
    <property type="match status" value="1"/>
</dbReference>
<dbReference type="GO" id="GO:0008237">
    <property type="term" value="F:metallopeptidase activity"/>
    <property type="evidence" value="ECO:0007669"/>
    <property type="project" value="UniProtKB-KW"/>
</dbReference>
<dbReference type="EMBL" id="AP021861">
    <property type="protein sequence ID" value="BBO31147.1"/>
    <property type="molecule type" value="Genomic_DNA"/>
</dbReference>
<evidence type="ECO:0000256" key="3">
    <source>
        <dbReference type="ARBA" id="ARBA00022801"/>
    </source>
</evidence>
<protein>
    <recommendedName>
        <fullName evidence="7">Flavohemoglobin expression-modulating QEGLA motif protein</fullName>
    </recommendedName>
</protein>
<dbReference type="InterPro" id="IPR012656">
    <property type="entry name" value="CHP02421_QEGLA"/>
</dbReference>
<dbReference type="Proteomes" id="UP000326837">
    <property type="component" value="Chromosome"/>
</dbReference>
<keyword evidence="4" id="KW-0482">Metalloprotease</keyword>
<evidence type="ECO:0000256" key="2">
    <source>
        <dbReference type="ARBA" id="ARBA00022670"/>
    </source>
</evidence>